<dbReference type="OMA" id="GRIVEPW"/>
<name>A0A284SAJ6_ARMOS</name>
<accession>A0A284SAJ6</accession>
<evidence type="ECO:0000313" key="2">
    <source>
        <dbReference type="Proteomes" id="UP000219338"/>
    </source>
</evidence>
<reference evidence="2" key="1">
    <citation type="journal article" date="2017" name="Nat. Ecol. Evol.">
        <title>Genome expansion and lineage-specific genetic innovations in the forest pathogenic fungi Armillaria.</title>
        <authorList>
            <person name="Sipos G."/>
            <person name="Prasanna A.N."/>
            <person name="Walter M.C."/>
            <person name="O'Connor E."/>
            <person name="Balint B."/>
            <person name="Krizsan K."/>
            <person name="Kiss B."/>
            <person name="Hess J."/>
            <person name="Varga T."/>
            <person name="Slot J."/>
            <person name="Riley R."/>
            <person name="Boka B."/>
            <person name="Rigling D."/>
            <person name="Barry K."/>
            <person name="Lee J."/>
            <person name="Mihaltcheva S."/>
            <person name="LaButti K."/>
            <person name="Lipzen A."/>
            <person name="Waldron R."/>
            <person name="Moloney N.M."/>
            <person name="Sperisen C."/>
            <person name="Kredics L."/>
            <person name="Vagvoelgyi C."/>
            <person name="Patrignani A."/>
            <person name="Fitzpatrick D."/>
            <person name="Nagy I."/>
            <person name="Doyle S."/>
            <person name="Anderson J.B."/>
            <person name="Grigoriev I.V."/>
            <person name="Gueldener U."/>
            <person name="Muensterkoetter M."/>
            <person name="Nagy L.G."/>
        </authorList>
    </citation>
    <scope>NUCLEOTIDE SEQUENCE [LARGE SCALE GENOMIC DNA]</scope>
    <source>
        <strain evidence="2">C18/9</strain>
    </source>
</reference>
<organism evidence="1 2">
    <name type="scientific">Armillaria ostoyae</name>
    <name type="common">Armillaria root rot fungus</name>
    <dbReference type="NCBI Taxonomy" id="47428"/>
    <lineage>
        <taxon>Eukaryota</taxon>
        <taxon>Fungi</taxon>
        <taxon>Dikarya</taxon>
        <taxon>Basidiomycota</taxon>
        <taxon>Agaricomycotina</taxon>
        <taxon>Agaricomycetes</taxon>
        <taxon>Agaricomycetidae</taxon>
        <taxon>Agaricales</taxon>
        <taxon>Marasmiineae</taxon>
        <taxon>Physalacriaceae</taxon>
        <taxon>Armillaria</taxon>
    </lineage>
</organism>
<dbReference type="EMBL" id="FUEG01000051">
    <property type="protein sequence ID" value="SJL17999.1"/>
    <property type="molecule type" value="Genomic_DNA"/>
</dbReference>
<gene>
    <name evidence="1" type="ORF">ARMOST_21570</name>
</gene>
<evidence type="ECO:0000313" key="1">
    <source>
        <dbReference type="EMBL" id="SJL17999.1"/>
    </source>
</evidence>
<dbReference type="Proteomes" id="UP000219338">
    <property type="component" value="Unassembled WGS sequence"/>
</dbReference>
<sequence>MDDIRMAAFRAKRDWFQTIWKYRQDGIALIEHVKFPDVTISACTEIGQVEEEIAVPLQRIYTGKKPVISSSLANTPCTTLGLHGLLERLNTTLCTSHTLDNPSLSSLLEGYIAKKYDFGTAYGSVRTAWYTEDWGKIPYRLHECEEKDREMRQTALHGGRIVEPWIYPRRVWDLFSNRVVPIWTTGTDYPAPISHAWVDEHERNDEWTPINGREWPVPVPRDTNLDQIRIEMLNMDLEYVWLDVLCLRQRGGAREDLRAEEWMLDVPTIGFVYFTVDVYCYLSGLGRPLSVKPGYFDSDRCWFNRAWTLQEIGLRNRKIYGITPDGPMDAKQDMDGNCETDILIIFHRRLQGIRKATHRIFDMLEEMRHRASTNPVDKIAGMAFLLGSPTIPAYYESHSIEDAWAALMNTTDDIMRGAVFFLYPEPGNAGTKWRPSWDQLMTKPLPGDYMPVDDYYFTHVERDWKDNVDRCEALCIEKGFVRGLAVEGTPGTDRHGELLVENAHGTQYTFNIIATHPYLIAEDIYTLIGSGESFYSSSCQWVQWVVGRRLSDGSFEKLSVLKMADDVDRSTLEDLAGEKRVNILI</sequence>
<dbReference type="AlphaFoldDB" id="A0A284SAJ6"/>
<dbReference type="OrthoDB" id="5418601at2759"/>
<keyword evidence="2" id="KW-1185">Reference proteome</keyword>
<proteinExistence type="predicted"/>
<protein>
    <recommendedName>
        <fullName evidence="3">Heterokaryon incompatibility domain-containing protein</fullName>
    </recommendedName>
</protein>
<evidence type="ECO:0008006" key="3">
    <source>
        <dbReference type="Google" id="ProtNLM"/>
    </source>
</evidence>